<protein>
    <submittedName>
        <fullName evidence="1">Uncharacterized protein</fullName>
    </submittedName>
</protein>
<comment type="caution">
    <text evidence="1">The sequence shown here is derived from an EMBL/GenBank/DDBJ whole genome shotgun (WGS) entry which is preliminary data.</text>
</comment>
<dbReference type="Proteomes" id="UP000010959">
    <property type="component" value="Unassembled WGS sequence"/>
</dbReference>
<name>L7CLH1_RHOBT</name>
<reference evidence="1 2" key="1">
    <citation type="journal article" date="2013" name="Mar. Genomics">
        <title>Expression of sulfatases in Rhodopirellula baltica and the diversity of sulfatases in the genus Rhodopirellula.</title>
        <authorList>
            <person name="Wegner C.E."/>
            <person name="Richter-Heitmann T."/>
            <person name="Klindworth A."/>
            <person name="Klockow C."/>
            <person name="Richter M."/>
            <person name="Achstetter T."/>
            <person name="Glockner F.O."/>
            <person name="Harder J."/>
        </authorList>
    </citation>
    <scope>NUCLEOTIDE SEQUENCE [LARGE SCALE GENOMIC DNA]</scope>
    <source>
        <strain evidence="1 2">SWK14</strain>
    </source>
</reference>
<organism evidence="1 2">
    <name type="scientific">Rhodopirellula baltica SWK14</name>
    <dbReference type="NCBI Taxonomy" id="993516"/>
    <lineage>
        <taxon>Bacteria</taxon>
        <taxon>Pseudomonadati</taxon>
        <taxon>Planctomycetota</taxon>
        <taxon>Planctomycetia</taxon>
        <taxon>Pirellulales</taxon>
        <taxon>Pirellulaceae</taxon>
        <taxon>Rhodopirellula</taxon>
    </lineage>
</organism>
<evidence type="ECO:0000313" key="1">
    <source>
        <dbReference type="EMBL" id="ELP33911.1"/>
    </source>
</evidence>
<evidence type="ECO:0000313" key="2">
    <source>
        <dbReference type="Proteomes" id="UP000010959"/>
    </source>
</evidence>
<gene>
    <name evidence="1" type="ORF">RBSWK_02047</name>
</gene>
<sequence>MGAIAAETCSASSSTVLRLADGLEDADDLRLAFFEPFRDRLTFV</sequence>
<dbReference type="AlphaFoldDB" id="L7CLH1"/>
<dbReference type="EMBL" id="AMWG01000043">
    <property type="protein sequence ID" value="ELP33911.1"/>
    <property type="molecule type" value="Genomic_DNA"/>
</dbReference>
<proteinExistence type="predicted"/>
<accession>L7CLH1</accession>